<reference evidence="3" key="1">
    <citation type="journal article" date="2019" name="Int. J. Syst. Evol. Microbiol.">
        <title>The Global Catalogue of Microorganisms (GCM) 10K type strain sequencing project: providing services to taxonomists for standard genome sequencing and annotation.</title>
        <authorList>
            <consortium name="The Broad Institute Genomics Platform"/>
            <consortium name="The Broad Institute Genome Sequencing Center for Infectious Disease"/>
            <person name="Wu L."/>
            <person name="Ma J."/>
        </authorList>
    </citation>
    <scope>NUCLEOTIDE SEQUENCE [LARGE SCALE GENOMIC DNA]</scope>
    <source>
        <strain evidence="3">CCUG 39970</strain>
    </source>
</reference>
<sequence>MKRLLLGLLTLLGTASAGSLSGALIIAADGTFLGDCGGAYGRMSISNTYSQYGNEYGTHSMFNPYGQYGSKYAMYSPFNEYGQPAYLLSGTPALVELFTSPTSRPSASIVSALRSSGATRITASASCPGGVDPNVLRVACRTP</sequence>
<proteinExistence type="predicted"/>
<dbReference type="Proteomes" id="UP001595939">
    <property type="component" value="Unassembled WGS sequence"/>
</dbReference>
<protein>
    <submittedName>
        <fullName evidence="2">Uncharacterized protein</fullName>
    </submittedName>
</protein>
<evidence type="ECO:0000256" key="1">
    <source>
        <dbReference type="SAM" id="SignalP"/>
    </source>
</evidence>
<organism evidence="2 3">
    <name type="scientific">Deinococcus sonorensis</name>
    <dbReference type="NCBI Taxonomy" id="309891"/>
    <lineage>
        <taxon>Bacteria</taxon>
        <taxon>Thermotogati</taxon>
        <taxon>Deinococcota</taxon>
        <taxon>Deinococci</taxon>
        <taxon>Deinococcales</taxon>
        <taxon>Deinococcaceae</taxon>
        <taxon>Deinococcus</taxon>
    </lineage>
</organism>
<evidence type="ECO:0000313" key="3">
    <source>
        <dbReference type="Proteomes" id="UP001595939"/>
    </source>
</evidence>
<name>A0ABV8Y841_9DEIO</name>
<evidence type="ECO:0000313" key="2">
    <source>
        <dbReference type="EMBL" id="MFC4455129.1"/>
    </source>
</evidence>
<dbReference type="RefSeq" id="WP_380129847.1">
    <property type="nucleotide sequence ID" value="NZ_JBHSEG010000008.1"/>
</dbReference>
<accession>A0ABV8Y841</accession>
<feature type="chain" id="PRO_5045220103" evidence="1">
    <location>
        <begin position="18"/>
        <end position="143"/>
    </location>
</feature>
<keyword evidence="3" id="KW-1185">Reference proteome</keyword>
<comment type="caution">
    <text evidence="2">The sequence shown here is derived from an EMBL/GenBank/DDBJ whole genome shotgun (WGS) entry which is preliminary data.</text>
</comment>
<keyword evidence="1" id="KW-0732">Signal</keyword>
<dbReference type="EMBL" id="JBHSEG010000008">
    <property type="protein sequence ID" value="MFC4455129.1"/>
    <property type="molecule type" value="Genomic_DNA"/>
</dbReference>
<gene>
    <name evidence="2" type="ORF">ACFO0P_15225</name>
</gene>
<feature type="signal peptide" evidence="1">
    <location>
        <begin position="1"/>
        <end position="17"/>
    </location>
</feature>